<keyword evidence="4 7" id="KW-0547">Nucleotide-binding</keyword>
<evidence type="ECO:0000256" key="5">
    <source>
        <dbReference type="ARBA" id="ARBA00022840"/>
    </source>
</evidence>
<dbReference type="GO" id="GO:0005524">
    <property type="term" value="F:ATP binding"/>
    <property type="evidence" value="ECO:0007669"/>
    <property type="project" value="UniProtKB-KW"/>
</dbReference>
<dbReference type="InterPro" id="IPR023631">
    <property type="entry name" value="Amidase_dom"/>
</dbReference>
<comment type="caution">
    <text evidence="9">The sequence shown here is derived from an EMBL/GenBank/DDBJ whole genome shotgun (WGS) entry which is preliminary data.</text>
</comment>
<dbReference type="EC" id="6.3.5.7" evidence="7"/>
<dbReference type="NCBIfam" id="TIGR00132">
    <property type="entry name" value="gatA"/>
    <property type="match status" value="1"/>
</dbReference>
<evidence type="ECO:0000259" key="8">
    <source>
        <dbReference type="Pfam" id="PF01425"/>
    </source>
</evidence>
<comment type="similarity">
    <text evidence="7">Belongs to the amidase family. GatA subfamily.</text>
</comment>
<evidence type="ECO:0000256" key="3">
    <source>
        <dbReference type="ARBA" id="ARBA00022598"/>
    </source>
</evidence>
<dbReference type="GO" id="GO:0030956">
    <property type="term" value="C:glutamyl-tRNA(Gln) amidotransferase complex"/>
    <property type="evidence" value="ECO:0007669"/>
    <property type="project" value="InterPro"/>
</dbReference>
<comment type="function">
    <text evidence="7">Allows the formation of correctly charged Gln-tRNA(Gln) through the transamidation of misacylated Glu-tRNA(Gln) in organisms which lack glutaminyl-tRNA synthetase. The reaction takes place in the presence of glutamine and ATP through an activated gamma-phospho-Glu-tRNA(Gln).</text>
</comment>
<dbReference type="PANTHER" id="PTHR11895">
    <property type="entry name" value="TRANSAMIDASE"/>
    <property type="match status" value="1"/>
</dbReference>
<dbReference type="EMBL" id="FNNO01000007">
    <property type="protein sequence ID" value="SDW94406.1"/>
    <property type="molecule type" value="Genomic_DNA"/>
</dbReference>
<protein>
    <recommendedName>
        <fullName evidence="2 7">Glutamyl-tRNA(Gln) amidotransferase subunit A</fullName>
        <shortName evidence="7">Glu-ADT subunit A</shortName>
        <ecNumber evidence="7">6.3.5.7</ecNumber>
    </recommendedName>
</protein>
<feature type="domain" description="Amidase" evidence="8">
    <location>
        <begin position="23"/>
        <end position="469"/>
    </location>
</feature>
<dbReference type="GO" id="GO:0006412">
    <property type="term" value="P:translation"/>
    <property type="evidence" value="ECO:0007669"/>
    <property type="project" value="UniProtKB-UniRule"/>
</dbReference>
<evidence type="ECO:0000313" key="10">
    <source>
        <dbReference type="Proteomes" id="UP000198711"/>
    </source>
</evidence>
<dbReference type="SUPFAM" id="SSF75304">
    <property type="entry name" value="Amidase signature (AS) enzymes"/>
    <property type="match status" value="1"/>
</dbReference>
<gene>
    <name evidence="7" type="primary">gatA</name>
    <name evidence="9" type="ORF">SAMN05444410_107118</name>
</gene>
<evidence type="ECO:0000256" key="4">
    <source>
        <dbReference type="ARBA" id="ARBA00022741"/>
    </source>
</evidence>
<keyword evidence="10" id="KW-1185">Reference proteome</keyword>
<dbReference type="InterPro" id="IPR004412">
    <property type="entry name" value="GatA"/>
</dbReference>
<dbReference type="GO" id="GO:0050567">
    <property type="term" value="F:glutaminyl-tRNA synthase (glutamine-hydrolyzing) activity"/>
    <property type="evidence" value="ECO:0007669"/>
    <property type="project" value="UniProtKB-UniRule"/>
</dbReference>
<dbReference type="RefSeq" id="WP_092723763.1">
    <property type="nucleotide sequence ID" value="NZ_FNNO01000007.1"/>
</dbReference>
<dbReference type="InterPro" id="IPR036928">
    <property type="entry name" value="AS_sf"/>
</dbReference>
<evidence type="ECO:0000256" key="7">
    <source>
        <dbReference type="HAMAP-Rule" id="MF_00120"/>
    </source>
</evidence>
<evidence type="ECO:0000256" key="6">
    <source>
        <dbReference type="ARBA" id="ARBA00022917"/>
    </source>
</evidence>
<dbReference type="Proteomes" id="UP000198711">
    <property type="component" value="Unassembled WGS sequence"/>
</dbReference>
<evidence type="ECO:0000256" key="2">
    <source>
        <dbReference type="ARBA" id="ARBA00014428"/>
    </source>
</evidence>
<dbReference type="AlphaFoldDB" id="A0A8X8LEF2"/>
<dbReference type="PANTHER" id="PTHR11895:SF151">
    <property type="entry name" value="GLUTAMYL-TRNA(GLN) AMIDOTRANSFERASE SUBUNIT A"/>
    <property type="match status" value="1"/>
</dbReference>
<keyword evidence="5 7" id="KW-0067">ATP-binding</keyword>
<dbReference type="InterPro" id="IPR000120">
    <property type="entry name" value="Amidase"/>
</dbReference>
<dbReference type="HAMAP" id="MF_00120">
    <property type="entry name" value="GatA"/>
    <property type="match status" value="1"/>
</dbReference>
<sequence length="479" mass="51783">MFRFSTIKDYHKALQNGQTTCVEAVRFYVDAIRATASLNAYLEVYEEEALERAAALDAQRTAGGTFGALHGVVVGLKDVLCYKGHVVSAASRILDGFHAIYHATAVEKLLDAGAIIIGRHNCDEFAMGSSNENSAFGVVKNALDTTRVPGGSSGGSAVAVQAGLCMVSLGSDTGGSVRQPADFCGIIGLKPTYGRISRYGLIAYASSFDQIGIFAGSIEDAALTLEVIAGADAFDSTVSEQPVPAYTQALETVSDKPQYKLAYFREALEHPGLDPEIKAATEAYIKKLSDAGHTVEAVDFELLEYVVPAYYVLTTAEASSNLSRYDGVKYGYRAPCQDMDLTALYKATRSQGFGKEVQRRIMLGSFVLSAGYFDAYFTKAQQVRRILSDRTKAIFSQYDALISPTVPSPAFKFGEMSHDPVEMFLADIYTVFANLVGIPGISIPLFKHSNGMPFGLQVMASHFDEVSLLRISKDMMSLQ</sequence>
<evidence type="ECO:0000313" key="9">
    <source>
        <dbReference type="EMBL" id="SDW94406.1"/>
    </source>
</evidence>
<feature type="active site" description="Charge relay system" evidence="7">
    <location>
        <position position="152"/>
    </location>
</feature>
<keyword evidence="6 7" id="KW-0648">Protein biosynthesis</keyword>
<organism evidence="9 10">
    <name type="scientific">Hydrobacter penzbergensis</name>
    <dbReference type="NCBI Taxonomy" id="1235997"/>
    <lineage>
        <taxon>Bacteria</taxon>
        <taxon>Pseudomonadati</taxon>
        <taxon>Bacteroidota</taxon>
        <taxon>Chitinophagia</taxon>
        <taxon>Chitinophagales</taxon>
        <taxon>Chitinophagaceae</taxon>
        <taxon>Hydrobacter</taxon>
    </lineage>
</organism>
<reference evidence="9 10" key="1">
    <citation type="submission" date="2016-10" db="EMBL/GenBank/DDBJ databases">
        <authorList>
            <person name="Varghese N."/>
            <person name="Submissions S."/>
        </authorList>
    </citation>
    <scope>NUCLEOTIDE SEQUENCE [LARGE SCALE GENOMIC DNA]</scope>
    <source>
        <strain evidence="9 10">DSM 25353</strain>
    </source>
</reference>
<proteinExistence type="inferred from homology"/>
<dbReference type="Pfam" id="PF01425">
    <property type="entry name" value="Amidase"/>
    <property type="match status" value="1"/>
</dbReference>
<keyword evidence="3 7" id="KW-0436">Ligase</keyword>
<comment type="catalytic activity">
    <reaction evidence="7">
        <text>L-glutamyl-tRNA(Gln) + L-glutamine + ATP + H2O = L-glutaminyl-tRNA(Gln) + L-glutamate + ADP + phosphate + H(+)</text>
        <dbReference type="Rhea" id="RHEA:17521"/>
        <dbReference type="Rhea" id="RHEA-COMP:9681"/>
        <dbReference type="Rhea" id="RHEA-COMP:9684"/>
        <dbReference type="ChEBI" id="CHEBI:15377"/>
        <dbReference type="ChEBI" id="CHEBI:15378"/>
        <dbReference type="ChEBI" id="CHEBI:29985"/>
        <dbReference type="ChEBI" id="CHEBI:30616"/>
        <dbReference type="ChEBI" id="CHEBI:43474"/>
        <dbReference type="ChEBI" id="CHEBI:58359"/>
        <dbReference type="ChEBI" id="CHEBI:78520"/>
        <dbReference type="ChEBI" id="CHEBI:78521"/>
        <dbReference type="ChEBI" id="CHEBI:456216"/>
        <dbReference type="EC" id="6.3.5.7"/>
    </reaction>
</comment>
<feature type="active site" description="Acyl-ester intermediate" evidence="7">
    <location>
        <position position="176"/>
    </location>
</feature>
<feature type="active site" description="Charge relay system" evidence="7">
    <location>
        <position position="77"/>
    </location>
</feature>
<comment type="subunit">
    <text evidence="1 7">Heterotrimer of A, B and C subunits.</text>
</comment>
<evidence type="ECO:0000256" key="1">
    <source>
        <dbReference type="ARBA" id="ARBA00011123"/>
    </source>
</evidence>
<accession>A0A8X8LEF2</accession>
<dbReference type="Gene3D" id="3.90.1300.10">
    <property type="entry name" value="Amidase signature (AS) domain"/>
    <property type="match status" value="1"/>
</dbReference>
<name>A0A8X8LEF2_9BACT</name>